<keyword evidence="3" id="KW-0808">Transferase</keyword>
<dbReference type="Proteomes" id="UP000327013">
    <property type="component" value="Unassembled WGS sequence"/>
</dbReference>
<evidence type="ECO:0000256" key="9">
    <source>
        <dbReference type="PROSITE-ProRule" id="PRU10141"/>
    </source>
</evidence>
<dbReference type="PROSITE" id="PS50011">
    <property type="entry name" value="PROTEIN_KINASE_DOM"/>
    <property type="match status" value="1"/>
</dbReference>
<dbReference type="GO" id="GO:0005524">
    <property type="term" value="F:ATP binding"/>
    <property type="evidence" value="ECO:0007669"/>
    <property type="project" value="UniProtKB-UniRule"/>
</dbReference>
<dbReference type="InterPro" id="IPR017441">
    <property type="entry name" value="Protein_kinase_ATP_BS"/>
</dbReference>
<dbReference type="SMART" id="SM00220">
    <property type="entry name" value="S_TKc"/>
    <property type="match status" value="1"/>
</dbReference>
<evidence type="ECO:0000313" key="13">
    <source>
        <dbReference type="Proteomes" id="UP000327013"/>
    </source>
</evidence>
<dbReference type="PANTHER" id="PTHR47634">
    <property type="entry name" value="PROTEIN KINASE DOMAIN-CONTAINING PROTEIN-RELATED"/>
    <property type="match status" value="1"/>
</dbReference>
<dbReference type="GO" id="GO:0050684">
    <property type="term" value="P:regulation of mRNA processing"/>
    <property type="evidence" value="ECO:0007669"/>
    <property type="project" value="TreeGrafter"/>
</dbReference>
<name>A0A5N6KY68_9ROSI</name>
<evidence type="ECO:0000256" key="2">
    <source>
        <dbReference type="ARBA" id="ARBA00022527"/>
    </source>
</evidence>
<organism evidence="12 13">
    <name type="scientific">Carpinus fangiana</name>
    <dbReference type="NCBI Taxonomy" id="176857"/>
    <lineage>
        <taxon>Eukaryota</taxon>
        <taxon>Viridiplantae</taxon>
        <taxon>Streptophyta</taxon>
        <taxon>Embryophyta</taxon>
        <taxon>Tracheophyta</taxon>
        <taxon>Spermatophyta</taxon>
        <taxon>Magnoliopsida</taxon>
        <taxon>eudicotyledons</taxon>
        <taxon>Gunneridae</taxon>
        <taxon>Pentapetalae</taxon>
        <taxon>rosids</taxon>
        <taxon>fabids</taxon>
        <taxon>Fagales</taxon>
        <taxon>Betulaceae</taxon>
        <taxon>Carpinus</taxon>
    </lineage>
</organism>
<comment type="caution">
    <text evidence="12">The sequence shown here is derived from an EMBL/GenBank/DDBJ whole genome shotgun (WGS) entry which is preliminary data.</text>
</comment>
<evidence type="ECO:0000256" key="4">
    <source>
        <dbReference type="ARBA" id="ARBA00022741"/>
    </source>
</evidence>
<dbReference type="GO" id="GO:0004674">
    <property type="term" value="F:protein serine/threonine kinase activity"/>
    <property type="evidence" value="ECO:0007669"/>
    <property type="project" value="UniProtKB-KW"/>
</dbReference>
<dbReference type="OrthoDB" id="5979581at2759"/>
<evidence type="ECO:0000256" key="3">
    <source>
        <dbReference type="ARBA" id="ARBA00022679"/>
    </source>
</evidence>
<evidence type="ECO:0000256" key="6">
    <source>
        <dbReference type="ARBA" id="ARBA00022840"/>
    </source>
</evidence>
<dbReference type="InterPro" id="IPR011009">
    <property type="entry name" value="Kinase-like_dom_sf"/>
</dbReference>
<keyword evidence="2 10" id="KW-0723">Serine/threonine-protein kinase</keyword>
<keyword evidence="6 9" id="KW-0067">ATP-binding</keyword>
<protein>
    <recommendedName>
        <fullName evidence="1">non-specific serine/threonine protein kinase</fullName>
        <ecNumber evidence="1">2.7.11.1</ecNumber>
    </recommendedName>
</protein>
<keyword evidence="5" id="KW-0418">Kinase</keyword>
<reference evidence="12 13" key="1">
    <citation type="submission" date="2019-06" db="EMBL/GenBank/DDBJ databases">
        <title>A chromosomal-level reference genome of Carpinus fangiana (Coryloideae, Betulaceae).</title>
        <authorList>
            <person name="Yang X."/>
            <person name="Wang Z."/>
            <person name="Zhang L."/>
            <person name="Hao G."/>
            <person name="Liu J."/>
            <person name="Yang Y."/>
        </authorList>
    </citation>
    <scope>NUCLEOTIDE SEQUENCE [LARGE SCALE GENOMIC DNA]</scope>
    <source>
        <strain evidence="12">Cfa_2016G</strain>
        <tissue evidence="12">Leaf</tissue>
    </source>
</reference>
<evidence type="ECO:0000256" key="8">
    <source>
        <dbReference type="ARBA" id="ARBA00048679"/>
    </source>
</evidence>
<feature type="binding site" evidence="9">
    <location>
        <position position="96"/>
    </location>
    <ligand>
        <name>ATP</name>
        <dbReference type="ChEBI" id="CHEBI:30616"/>
    </ligand>
</feature>
<evidence type="ECO:0000256" key="7">
    <source>
        <dbReference type="ARBA" id="ARBA00047899"/>
    </source>
</evidence>
<gene>
    <name evidence="12" type="ORF">FH972_024200</name>
</gene>
<evidence type="ECO:0000256" key="10">
    <source>
        <dbReference type="RuleBase" id="RU000304"/>
    </source>
</evidence>
<evidence type="ECO:0000259" key="11">
    <source>
        <dbReference type="PROSITE" id="PS50011"/>
    </source>
</evidence>
<dbReference type="EMBL" id="VIBQ01000016">
    <property type="protein sequence ID" value="KAB8356622.1"/>
    <property type="molecule type" value="Genomic_DNA"/>
</dbReference>
<dbReference type="EC" id="2.7.11.1" evidence="1"/>
<keyword evidence="4 9" id="KW-0547">Nucleotide-binding</keyword>
<evidence type="ECO:0000256" key="1">
    <source>
        <dbReference type="ARBA" id="ARBA00012513"/>
    </source>
</evidence>
<dbReference type="SUPFAM" id="SSF56112">
    <property type="entry name" value="Protein kinase-like (PK-like)"/>
    <property type="match status" value="1"/>
</dbReference>
<dbReference type="Gene3D" id="1.10.510.10">
    <property type="entry name" value="Transferase(Phosphotransferase) domain 1"/>
    <property type="match status" value="1"/>
</dbReference>
<proteinExistence type="inferred from homology"/>
<evidence type="ECO:0000313" key="12">
    <source>
        <dbReference type="EMBL" id="KAB8356622.1"/>
    </source>
</evidence>
<dbReference type="Pfam" id="PF00069">
    <property type="entry name" value="Pkinase"/>
    <property type="match status" value="1"/>
</dbReference>
<dbReference type="AlphaFoldDB" id="A0A5N6KY68"/>
<evidence type="ECO:0000256" key="5">
    <source>
        <dbReference type="ARBA" id="ARBA00022777"/>
    </source>
</evidence>
<dbReference type="InterPro" id="IPR008271">
    <property type="entry name" value="Ser/Thr_kinase_AS"/>
</dbReference>
<dbReference type="GO" id="GO:0000245">
    <property type="term" value="P:spliceosomal complex assembly"/>
    <property type="evidence" value="ECO:0007669"/>
    <property type="project" value="TreeGrafter"/>
</dbReference>
<dbReference type="PROSITE" id="PS00108">
    <property type="entry name" value="PROTEIN_KINASE_ST"/>
    <property type="match status" value="1"/>
</dbReference>
<accession>A0A5N6KY68</accession>
<feature type="domain" description="Protein kinase" evidence="11">
    <location>
        <begin position="62"/>
        <end position="417"/>
    </location>
</feature>
<dbReference type="PANTHER" id="PTHR47634:SF9">
    <property type="entry name" value="PROTEIN KINASE DOMAIN-CONTAINING PROTEIN-RELATED"/>
    <property type="match status" value="1"/>
</dbReference>
<dbReference type="Gene3D" id="3.30.200.20">
    <property type="entry name" value="Phosphorylase Kinase, domain 1"/>
    <property type="match status" value="1"/>
</dbReference>
<comment type="catalytic activity">
    <reaction evidence="7">
        <text>L-threonyl-[protein] + ATP = O-phospho-L-threonyl-[protein] + ADP + H(+)</text>
        <dbReference type="Rhea" id="RHEA:46608"/>
        <dbReference type="Rhea" id="RHEA-COMP:11060"/>
        <dbReference type="Rhea" id="RHEA-COMP:11605"/>
        <dbReference type="ChEBI" id="CHEBI:15378"/>
        <dbReference type="ChEBI" id="CHEBI:30013"/>
        <dbReference type="ChEBI" id="CHEBI:30616"/>
        <dbReference type="ChEBI" id="CHEBI:61977"/>
        <dbReference type="ChEBI" id="CHEBI:456216"/>
        <dbReference type="EC" id="2.7.11.1"/>
    </reaction>
</comment>
<keyword evidence="13" id="KW-1185">Reference proteome</keyword>
<dbReference type="InterPro" id="IPR051334">
    <property type="entry name" value="SRPK"/>
</dbReference>
<sequence>MIPSLRRAMRPWQILHRQPYPPSTVISPRVDASSPLEEENTPYYSPKHFYPARIGEVLDQRYQLATKLGHGSGSTVWLARDLSRWRWMQERYVAIKIKSNNQRSRPEDAEGERSILQRITTTNPKHDGWHYVRKLLDSFEVTGISGEHTCLVFQPLREPLWMFCLRYPDEVIPFDMIKLMLRMLLPALDYLHSECNIIHADLKLDNIMIRLEDPAILDEDARDAYANPLPEKHCDDGRIIYLSRNNWGPPRGVTGYVCIHDFDSAVDGNMPHYGSIQAEVYRAPEVILEADFSYAADIWSLGALLWNLLEGTRLFKAIDPHITGEYDDANHLAYITALLGVPPKELLEKGRKTSLLYDGNGVLKGPKPIPTDFSFDHVITNISGEEKQMFIKFVKRMLQWRPEDRSTAAELLKDPWLYDNFPQD</sequence>
<comment type="catalytic activity">
    <reaction evidence="8">
        <text>L-seryl-[protein] + ATP = O-phospho-L-seryl-[protein] + ADP + H(+)</text>
        <dbReference type="Rhea" id="RHEA:17989"/>
        <dbReference type="Rhea" id="RHEA-COMP:9863"/>
        <dbReference type="Rhea" id="RHEA-COMP:11604"/>
        <dbReference type="ChEBI" id="CHEBI:15378"/>
        <dbReference type="ChEBI" id="CHEBI:29999"/>
        <dbReference type="ChEBI" id="CHEBI:30616"/>
        <dbReference type="ChEBI" id="CHEBI:83421"/>
        <dbReference type="ChEBI" id="CHEBI:456216"/>
        <dbReference type="EC" id="2.7.11.1"/>
    </reaction>
</comment>
<dbReference type="InterPro" id="IPR000719">
    <property type="entry name" value="Prot_kinase_dom"/>
</dbReference>
<comment type="similarity">
    <text evidence="10">Belongs to the protein kinase superfamily.</text>
</comment>
<dbReference type="PROSITE" id="PS00107">
    <property type="entry name" value="PROTEIN_KINASE_ATP"/>
    <property type="match status" value="1"/>
</dbReference>